<dbReference type="InterPro" id="IPR001471">
    <property type="entry name" value="AP2/ERF_dom"/>
</dbReference>
<dbReference type="GO" id="GO:0005634">
    <property type="term" value="C:nucleus"/>
    <property type="evidence" value="ECO:0007669"/>
    <property type="project" value="UniProtKB-SubCell"/>
</dbReference>
<dbReference type="InterPro" id="IPR051758">
    <property type="entry name" value="ERF/AP2-like"/>
</dbReference>
<dbReference type="Pfam" id="PF00847">
    <property type="entry name" value="AP2"/>
    <property type="match status" value="1"/>
</dbReference>
<feature type="compositionally biased region" description="Polar residues" evidence="8">
    <location>
        <begin position="174"/>
        <end position="189"/>
    </location>
</feature>
<gene>
    <name evidence="10" type="ORF">KP509_11G030800</name>
</gene>
<evidence type="ECO:0000256" key="5">
    <source>
        <dbReference type="ARBA" id="ARBA00023163"/>
    </source>
</evidence>
<keyword evidence="4" id="KW-0238">DNA-binding</keyword>
<evidence type="ECO:0000256" key="1">
    <source>
        <dbReference type="ARBA" id="ARBA00004123"/>
    </source>
</evidence>
<dbReference type="Proteomes" id="UP000825935">
    <property type="component" value="Chromosome 11"/>
</dbReference>
<name>A0A8T2TNI8_CERRI</name>
<dbReference type="SMART" id="SM00380">
    <property type="entry name" value="AP2"/>
    <property type="match status" value="1"/>
</dbReference>
<dbReference type="AlphaFoldDB" id="A0A8T2TNI8"/>
<accession>A0A8T2TNI8</accession>
<evidence type="ECO:0000256" key="7">
    <source>
        <dbReference type="ARBA" id="ARBA00024343"/>
    </source>
</evidence>
<feature type="compositionally biased region" description="Polar residues" evidence="8">
    <location>
        <begin position="235"/>
        <end position="250"/>
    </location>
</feature>
<evidence type="ECO:0000313" key="11">
    <source>
        <dbReference type="Proteomes" id="UP000825935"/>
    </source>
</evidence>
<dbReference type="GO" id="GO:0000976">
    <property type="term" value="F:transcription cis-regulatory region binding"/>
    <property type="evidence" value="ECO:0007669"/>
    <property type="project" value="UniProtKB-ARBA"/>
</dbReference>
<dbReference type="PROSITE" id="PS51032">
    <property type="entry name" value="AP2_ERF"/>
    <property type="match status" value="1"/>
</dbReference>
<evidence type="ECO:0000256" key="6">
    <source>
        <dbReference type="ARBA" id="ARBA00023242"/>
    </source>
</evidence>
<evidence type="ECO:0000259" key="9">
    <source>
        <dbReference type="PROSITE" id="PS51032"/>
    </source>
</evidence>
<comment type="similarity">
    <text evidence="7">Belongs to the AP2/ERF transcription factor family. ERF subfamily.</text>
</comment>
<keyword evidence="11" id="KW-1185">Reference proteome</keyword>
<evidence type="ECO:0000256" key="4">
    <source>
        <dbReference type="ARBA" id="ARBA00023125"/>
    </source>
</evidence>
<dbReference type="PANTHER" id="PTHR31657:SF73">
    <property type="entry name" value="OS02G0752800 PROTEIN"/>
    <property type="match status" value="1"/>
</dbReference>
<dbReference type="Gene3D" id="3.30.730.10">
    <property type="entry name" value="AP2/ERF domain"/>
    <property type="match status" value="1"/>
</dbReference>
<feature type="domain" description="AP2/ERF" evidence="9">
    <location>
        <begin position="256"/>
        <end position="313"/>
    </location>
</feature>
<evidence type="ECO:0000256" key="2">
    <source>
        <dbReference type="ARBA" id="ARBA00022745"/>
    </source>
</evidence>
<sequence>MAVPTWSESARLDSAARLPPSPFCCGCPPTYHVGLHCPLTENISSDAYLVHFPVLELPPSHDWPLRGYGLSCQDDPMISASVNQFPSSEIGMHAPESTSTVCCLKGEEYLLEAQARIPSSLLERPTESQKASPELQEQGVRYRGEILDWERQLQETKSVRESILSRTEKRTWHSPASNNSLGERISSGNLYNPSSTSTAIVISQARSNSTSSPSTNGALVKHDIHVHLKQKPGSRASTATAQSTRPSLNTAKTGKLYRGVRQRHWGKWVAEIRMPRDRTRLWLGTFDSAIDAALAYDRAAHRLRGDRAKLNFPRRHSTPSLSPQPSGPAPGKCANEKRINVHACNSSSLPTTTSVQAAETYQEAIINNATSSVANIMQEISPTAAPTAFAAPIVSTDLSHSSNCTSQYRDQSLYSLLAAIEGSTALGSSTSSAISNWQDDLVNQLEMDYIWNSTLLNNLHHPNILGLDEHMEEPCRFSKADSERNF</sequence>
<feature type="region of interest" description="Disordered" evidence="8">
    <location>
        <begin position="229"/>
        <end position="250"/>
    </location>
</feature>
<keyword evidence="2" id="KW-0936">Ethylene signaling pathway</keyword>
<dbReference type="SUPFAM" id="SSF54171">
    <property type="entry name" value="DNA-binding domain"/>
    <property type="match status" value="1"/>
</dbReference>
<keyword evidence="5" id="KW-0804">Transcription</keyword>
<reference evidence="10" key="1">
    <citation type="submission" date="2021-08" db="EMBL/GenBank/DDBJ databases">
        <title>WGS assembly of Ceratopteris richardii.</title>
        <authorList>
            <person name="Marchant D.B."/>
            <person name="Chen G."/>
            <person name="Jenkins J."/>
            <person name="Shu S."/>
            <person name="Leebens-Mack J."/>
            <person name="Grimwood J."/>
            <person name="Schmutz J."/>
            <person name="Soltis P."/>
            <person name="Soltis D."/>
            <person name="Chen Z.-H."/>
        </authorList>
    </citation>
    <scope>NUCLEOTIDE SEQUENCE</scope>
    <source>
        <strain evidence="10">Whitten #5841</strain>
        <tissue evidence="10">Leaf</tissue>
    </source>
</reference>
<dbReference type="EMBL" id="CM035416">
    <property type="protein sequence ID" value="KAH7424907.1"/>
    <property type="molecule type" value="Genomic_DNA"/>
</dbReference>
<dbReference type="InterPro" id="IPR036955">
    <property type="entry name" value="AP2/ERF_dom_sf"/>
</dbReference>
<organism evidence="10 11">
    <name type="scientific">Ceratopteris richardii</name>
    <name type="common">Triangle waterfern</name>
    <dbReference type="NCBI Taxonomy" id="49495"/>
    <lineage>
        <taxon>Eukaryota</taxon>
        <taxon>Viridiplantae</taxon>
        <taxon>Streptophyta</taxon>
        <taxon>Embryophyta</taxon>
        <taxon>Tracheophyta</taxon>
        <taxon>Polypodiopsida</taxon>
        <taxon>Polypodiidae</taxon>
        <taxon>Polypodiales</taxon>
        <taxon>Pteridineae</taxon>
        <taxon>Pteridaceae</taxon>
        <taxon>Parkerioideae</taxon>
        <taxon>Ceratopteris</taxon>
    </lineage>
</organism>
<evidence type="ECO:0000313" key="10">
    <source>
        <dbReference type="EMBL" id="KAH7424907.1"/>
    </source>
</evidence>
<evidence type="ECO:0000256" key="3">
    <source>
        <dbReference type="ARBA" id="ARBA00023015"/>
    </source>
</evidence>
<dbReference type="GO" id="GO:0009873">
    <property type="term" value="P:ethylene-activated signaling pathway"/>
    <property type="evidence" value="ECO:0007669"/>
    <property type="project" value="UniProtKB-KW"/>
</dbReference>
<dbReference type="PRINTS" id="PR00367">
    <property type="entry name" value="ETHRSPELEMNT"/>
</dbReference>
<protein>
    <recommendedName>
        <fullName evidence="9">AP2/ERF domain-containing protein</fullName>
    </recommendedName>
</protein>
<feature type="region of interest" description="Disordered" evidence="8">
    <location>
        <begin position="312"/>
        <end position="334"/>
    </location>
</feature>
<dbReference type="CDD" id="cd00018">
    <property type="entry name" value="AP2"/>
    <property type="match status" value="1"/>
</dbReference>
<proteinExistence type="inferred from homology"/>
<dbReference type="PANTHER" id="PTHR31657">
    <property type="entry name" value="ETHYLENE-RESPONSIVE TRANSCRIPTION FACTOR ERF061"/>
    <property type="match status" value="1"/>
</dbReference>
<feature type="region of interest" description="Disordered" evidence="8">
    <location>
        <begin position="165"/>
        <end position="189"/>
    </location>
</feature>
<keyword evidence="3" id="KW-0805">Transcription regulation</keyword>
<dbReference type="FunFam" id="3.30.730.10:FF:000001">
    <property type="entry name" value="Ethylene-responsive transcription factor 2"/>
    <property type="match status" value="1"/>
</dbReference>
<keyword evidence="6" id="KW-0539">Nucleus</keyword>
<dbReference type="OrthoDB" id="10640822at2759"/>
<dbReference type="GO" id="GO:0003700">
    <property type="term" value="F:DNA-binding transcription factor activity"/>
    <property type="evidence" value="ECO:0007669"/>
    <property type="project" value="InterPro"/>
</dbReference>
<comment type="caution">
    <text evidence="10">The sequence shown here is derived from an EMBL/GenBank/DDBJ whole genome shotgun (WGS) entry which is preliminary data.</text>
</comment>
<comment type="subcellular location">
    <subcellularLocation>
        <location evidence="1">Nucleus</location>
    </subcellularLocation>
</comment>
<evidence type="ECO:0000256" key="8">
    <source>
        <dbReference type="SAM" id="MobiDB-lite"/>
    </source>
</evidence>
<dbReference type="InterPro" id="IPR016177">
    <property type="entry name" value="DNA-bd_dom_sf"/>
</dbReference>